<dbReference type="AlphaFoldDB" id="A0A6C0J9L0"/>
<name>A0A6C0J9L0_9ZZZZ</name>
<reference evidence="1" key="1">
    <citation type="journal article" date="2020" name="Nature">
        <title>Giant virus diversity and host interactions through global metagenomics.</title>
        <authorList>
            <person name="Schulz F."/>
            <person name="Roux S."/>
            <person name="Paez-Espino D."/>
            <person name="Jungbluth S."/>
            <person name="Walsh D.A."/>
            <person name="Denef V.J."/>
            <person name="McMahon K.D."/>
            <person name="Konstantinidis K.T."/>
            <person name="Eloe-Fadrosh E.A."/>
            <person name="Kyrpides N.C."/>
            <person name="Woyke T."/>
        </authorList>
    </citation>
    <scope>NUCLEOTIDE SEQUENCE</scope>
    <source>
        <strain evidence="1">GVMAG-M-3300025880-56</strain>
    </source>
</reference>
<proteinExistence type="predicted"/>
<dbReference type="EMBL" id="MN740351">
    <property type="protein sequence ID" value="QHU01963.1"/>
    <property type="molecule type" value="Genomic_DNA"/>
</dbReference>
<organism evidence="1">
    <name type="scientific">viral metagenome</name>
    <dbReference type="NCBI Taxonomy" id="1070528"/>
    <lineage>
        <taxon>unclassified sequences</taxon>
        <taxon>metagenomes</taxon>
        <taxon>organismal metagenomes</taxon>
    </lineage>
</organism>
<evidence type="ECO:0000313" key="1">
    <source>
        <dbReference type="EMBL" id="QHU01963.1"/>
    </source>
</evidence>
<accession>A0A6C0J9L0</accession>
<protein>
    <submittedName>
        <fullName evidence="1">Uncharacterized protein</fullName>
    </submittedName>
</protein>
<sequence length="95" mass="11144">MECLKMMTNPKDNNILWYCLKDKTDENIIISVFYNNQTKEQIKRVGKKSDIGPWTDDLMKLSWETAKLPDIEFTQEDGTKKIFTGDELLNNIIIQ</sequence>